<reference evidence="1" key="1">
    <citation type="submission" date="2020-11" db="EMBL/GenBank/DDBJ databases">
        <authorList>
            <consortium name="DOE Joint Genome Institute"/>
            <person name="Ahrendt S."/>
            <person name="Riley R."/>
            <person name="Andreopoulos W."/>
            <person name="LaButti K."/>
            <person name="Pangilinan J."/>
            <person name="Ruiz-duenas F.J."/>
            <person name="Barrasa J.M."/>
            <person name="Sanchez-Garcia M."/>
            <person name="Camarero S."/>
            <person name="Miyauchi S."/>
            <person name="Serrano A."/>
            <person name="Linde D."/>
            <person name="Babiker R."/>
            <person name="Drula E."/>
            <person name="Ayuso-Fernandez I."/>
            <person name="Pacheco R."/>
            <person name="Padilla G."/>
            <person name="Ferreira P."/>
            <person name="Barriuso J."/>
            <person name="Kellner H."/>
            <person name="Castanera R."/>
            <person name="Alfaro M."/>
            <person name="Ramirez L."/>
            <person name="Pisabarro A.G."/>
            <person name="Kuo A."/>
            <person name="Tritt A."/>
            <person name="Lipzen A."/>
            <person name="He G."/>
            <person name="Yan M."/>
            <person name="Ng V."/>
            <person name="Cullen D."/>
            <person name="Martin F."/>
            <person name="Rosso M.-N."/>
            <person name="Henrissat B."/>
            <person name="Hibbett D."/>
            <person name="Martinez A.T."/>
            <person name="Grigoriev I.V."/>
        </authorList>
    </citation>
    <scope>NUCLEOTIDE SEQUENCE</scope>
    <source>
        <strain evidence="1">AH 44721</strain>
    </source>
</reference>
<name>A0A9P5TNG1_GYMJU</name>
<dbReference type="EMBL" id="JADNYJ010000034">
    <property type="protein sequence ID" value="KAF8902757.1"/>
    <property type="molecule type" value="Genomic_DNA"/>
</dbReference>
<organism evidence="1 2">
    <name type="scientific">Gymnopilus junonius</name>
    <name type="common">Spectacular rustgill mushroom</name>
    <name type="synonym">Gymnopilus spectabilis subsp. junonius</name>
    <dbReference type="NCBI Taxonomy" id="109634"/>
    <lineage>
        <taxon>Eukaryota</taxon>
        <taxon>Fungi</taxon>
        <taxon>Dikarya</taxon>
        <taxon>Basidiomycota</taxon>
        <taxon>Agaricomycotina</taxon>
        <taxon>Agaricomycetes</taxon>
        <taxon>Agaricomycetidae</taxon>
        <taxon>Agaricales</taxon>
        <taxon>Agaricineae</taxon>
        <taxon>Hymenogastraceae</taxon>
        <taxon>Gymnopilus</taxon>
    </lineage>
</organism>
<comment type="caution">
    <text evidence="1">The sequence shown here is derived from an EMBL/GenBank/DDBJ whole genome shotgun (WGS) entry which is preliminary data.</text>
</comment>
<dbReference type="AlphaFoldDB" id="A0A9P5TNG1"/>
<evidence type="ECO:0000313" key="1">
    <source>
        <dbReference type="EMBL" id="KAF8902757.1"/>
    </source>
</evidence>
<dbReference type="OrthoDB" id="3222453at2759"/>
<protein>
    <submittedName>
        <fullName evidence="1">Uncharacterized protein</fullName>
    </submittedName>
</protein>
<evidence type="ECO:0000313" key="2">
    <source>
        <dbReference type="Proteomes" id="UP000724874"/>
    </source>
</evidence>
<sequence>MSKSEELYTSDAWERQALGIINTIFGQFSKLCWHSGSIPSSSQSLDLARCDRAKTWAIAATPQAIKKTGQTTKIRYQQANKDPWDDNPAIATKRASDRDPKVGTCPIFIRGMRIAIDTGSWTQHILKNEPPRLVPHFNLLSAPTLGIRAKILTIIERWRDYPEEFRPVRTQILFHPLILTVLQINATQTPNAVVAIAEDSIWPSIQNKPRDGTLDETVRHIVGLLETCTIDTRDGNVLPSCHQTRTCDFDTESKFVIREHFGLLNSRLIFILNKGPNHDAQYAPLHILGRIQDILNARQRRKEIFRQVCNALPGPDYQEIPIPN</sequence>
<dbReference type="Proteomes" id="UP000724874">
    <property type="component" value="Unassembled WGS sequence"/>
</dbReference>
<keyword evidence="2" id="KW-1185">Reference proteome</keyword>
<accession>A0A9P5TNG1</accession>
<gene>
    <name evidence="1" type="ORF">CPB84DRAFT_1746494</name>
</gene>
<proteinExistence type="predicted"/>